<dbReference type="Proteomes" id="UP000238479">
    <property type="component" value="Chromosome 4"/>
</dbReference>
<organism evidence="6 7">
    <name type="scientific">Rosa chinensis</name>
    <name type="common">China rose</name>
    <dbReference type="NCBI Taxonomy" id="74649"/>
    <lineage>
        <taxon>Eukaryota</taxon>
        <taxon>Viridiplantae</taxon>
        <taxon>Streptophyta</taxon>
        <taxon>Embryophyta</taxon>
        <taxon>Tracheophyta</taxon>
        <taxon>Spermatophyta</taxon>
        <taxon>Magnoliopsida</taxon>
        <taxon>eudicotyledons</taxon>
        <taxon>Gunneridae</taxon>
        <taxon>Pentapetalae</taxon>
        <taxon>rosids</taxon>
        <taxon>fabids</taxon>
        <taxon>Rosales</taxon>
        <taxon>Rosaceae</taxon>
        <taxon>Rosoideae</taxon>
        <taxon>Rosoideae incertae sedis</taxon>
        <taxon>Rosa</taxon>
    </lineage>
</organism>
<feature type="compositionally biased region" description="Basic residues" evidence="4">
    <location>
        <begin position="282"/>
        <end position="291"/>
    </location>
</feature>
<evidence type="ECO:0000259" key="5">
    <source>
        <dbReference type="PROSITE" id="PS51504"/>
    </source>
</evidence>
<dbReference type="SUPFAM" id="SSF46785">
    <property type="entry name" value="Winged helix' DNA-binding domain"/>
    <property type="match status" value="1"/>
</dbReference>
<dbReference type="GO" id="GO:0031492">
    <property type="term" value="F:nucleosomal DNA binding"/>
    <property type="evidence" value="ECO:0007669"/>
    <property type="project" value="TreeGrafter"/>
</dbReference>
<accession>A0A2P6R3B3</accession>
<dbReference type="PROSITE" id="PS51504">
    <property type="entry name" value="H15"/>
    <property type="match status" value="1"/>
</dbReference>
<feature type="compositionally biased region" description="Basic residues" evidence="4">
    <location>
        <begin position="160"/>
        <end position="175"/>
    </location>
</feature>
<evidence type="ECO:0000256" key="1">
    <source>
        <dbReference type="ARBA" id="ARBA00004123"/>
    </source>
</evidence>
<feature type="domain" description="H15" evidence="5">
    <location>
        <begin position="73"/>
        <end position="143"/>
    </location>
</feature>
<dbReference type="PANTHER" id="PTHR11467:SF109">
    <property type="entry name" value="H15 DOMAIN-CONTAINING PROTEIN"/>
    <property type="match status" value="1"/>
</dbReference>
<comment type="caution">
    <text evidence="6">The sequence shown here is derived from an EMBL/GenBank/DDBJ whole genome shotgun (WGS) entry which is preliminary data.</text>
</comment>
<dbReference type="Gramene" id="PRQ40923">
    <property type="protein sequence ID" value="PRQ40923"/>
    <property type="gene ID" value="RchiOBHm_Chr4g0441381"/>
</dbReference>
<feature type="compositionally biased region" description="Basic residues" evidence="4">
    <location>
        <begin position="422"/>
        <end position="438"/>
    </location>
</feature>
<keyword evidence="2 6" id="KW-0238">DNA-binding</keyword>
<proteinExistence type="predicted"/>
<feature type="compositionally biased region" description="Basic and acidic residues" evidence="4">
    <location>
        <begin position="176"/>
        <end position="186"/>
    </location>
</feature>
<feature type="region of interest" description="Disordered" evidence="4">
    <location>
        <begin position="254"/>
        <end position="438"/>
    </location>
</feature>
<feature type="compositionally biased region" description="Basic and acidic residues" evidence="4">
    <location>
        <begin position="369"/>
        <end position="378"/>
    </location>
</feature>
<keyword evidence="3" id="KW-0539">Nucleus</keyword>
<dbReference type="GO" id="GO:0003690">
    <property type="term" value="F:double-stranded DNA binding"/>
    <property type="evidence" value="ECO:0007669"/>
    <property type="project" value="TreeGrafter"/>
</dbReference>
<feature type="compositionally biased region" description="Acidic residues" evidence="4">
    <location>
        <begin position="187"/>
        <end position="200"/>
    </location>
</feature>
<dbReference type="STRING" id="74649.A0A2P6R3B3"/>
<feature type="region of interest" description="Disordered" evidence="4">
    <location>
        <begin position="145"/>
        <end position="206"/>
    </location>
</feature>
<dbReference type="InterPro" id="IPR036390">
    <property type="entry name" value="WH_DNA-bd_sf"/>
</dbReference>
<dbReference type="Gene3D" id="1.10.10.10">
    <property type="entry name" value="Winged helix-like DNA-binding domain superfamily/Winged helix DNA-binding domain"/>
    <property type="match status" value="1"/>
</dbReference>
<evidence type="ECO:0000256" key="4">
    <source>
        <dbReference type="SAM" id="MobiDB-lite"/>
    </source>
</evidence>
<name>A0A2P6R3B3_ROSCH</name>
<feature type="compositionally biased region" description="Polar residues" evidence="4">
    <location>
        <begin position="395"/>
        <end position="404"/>
    </location>
</feature>
<dbReference type="AlphaFoldDB" id="A0A2P6R3B3"/>
<dbReference type="GO" id="GO:0005730">
    <property type="term" value="C:nucleolus"/>
    <property type="evidence" value="ECO:0007669"/>
    <property type="project" value="TreeGrafter"/>
</dbReference>
<dbReference type="GO" id="GO:0006334">
    <property type="term" value="P:nucleosome assembly"/>
    <property type="evidence" value="ECO:0007669"/>
    <property type="project" value="InterPro"/>
</dbReference>
<reference evidence="6 7" key="1">
    <citation type="journal article" date="2018" name="Nat. Genet.">
        <title>The Rosa genome provides new insights in the design of modern roses.</title>
        <authorList>
            <person name="Bendahmane M."/>
        </authorList>
    </citation>
    <scope>NUCLEOTIDE SEQUENCE [LARGE SCALE GENOMIC DNA]</scope>
    <source>
        <strain evidence="7">cv. Old Blush</strain>
    </source>
</reference>
<evidence type="ECO:0000313" key="6">
    <source>
        <dbReference type="EMBL" id="PRQ40923.1"/>
    </source>
</evidence>
<protein>
    <submittedName>
        <fullName evidence="6">Putative winged helix-turn-helix DNA-binding domain-containing protein</fullName>
    </submittedName>
</protein>
<dbReference type="InterPro" id="IPR036388">
    <property type="entry name" value="WH-like_DNA-bd_sf"/>
</dbReference>
<feature type="compositionally biased region" description="Low complexity" evidence="4">
    <location>
        <begin position="262"/>
        <end position="280"/>
    </location>
</feature>
<dbReference type="GO" id="GO:0045910">
    <property type="term" value="P:negative regulation of DNA recombination"/>
    <property type="evidence" value="ECO:0007669"/>
    <property type="project" value="TreeGrafter"/>
</dbReference>
<sequence length="438" mass="49623">MAIPKPQHPLQLCLQNFERQKQERIMCKLRDAVLARVAAAEAGTSKPMNTADHINSGVERRLQQLIPSVYTPTHPPYASMIQRAIEELKEEGGGVSEVAISKFIKREYEDLPWAHEGLLRLHLKKQFEIGVLVLDGGRYNFNLVEDGDGGASVDVGTESRRRRRPGRGRRGRGRWRGREEAERINEAFEEEGIEGGEGQDEVMGQSERPNMDEVEKALLAYIKSHNRGEANEDEMIKEQIRAGVGEDEVIKNNNQREEQQSGEEPQSQHDQQQQKSQEQGQVKRRPGRPKANKVGDVSTLEVVPCAPEEQPLRRRWRSKAKNDMDLGTNAEVPCAVEPPNEEQPQRRRGRSKAKHDMEASTSSLLPCALEHRQEEQPPKRRGPGRPPKPKPDSEVTLTVLSSSDIPHHSKQQQPLSQATKMRFCKPKRGRGRPRTLRN</sequence>
<keyword evidence="7" id="KW-1185">Reference proteome</keyword>
<evidence type="ECO:0000256" key="2">
    <source>
        <dbReference type="ARBA" id="ARBA00023125"/>
    </source>
</evidence>
<dbReference type="EMBL" id="PDCK01000042">
    <property type="protein sequence ID" value="PRQ40923.1"/>
    <property type="molecule type" value="Genomic_DNA"/>
</dbReference>
<dbReference type="OrthoDB" id="1166498at2759"/>
<dbReference type="CDD" id="cd00073">
    <property type="entry name" value="H15"/>
    <property type="match status" value="1"/>
</dbReference>
<dbReference type="OMA" id="HENYVID"/>
<dbReference type="InterPro" id="IPR005818">
    <property type="entry name" value="Histone_H1/H5_H15"/>
</dbReference>
<comment type="subcellular location">
    <subcellularLocation>
        <location evidence="1">Nucleus</location>
    </subcellularLocation>
</comment>
<dbReference type="SMART" id="SM00526">
    <property type="entry name" value="H15"/>
    <property type="match status" value="1"/>
</dbReference>
<dbReference type="GO" id="GO:0030261">
    <property type="term" value="P:chromosome condensation"/>
    <property type="evidence" value="ECO:0007669"/>
    <property type="project" value="TreeGrafter"/>
</dbReference>
<evidence type="ECO:0000256" key="3">
    <source>
        <dbReference type="ARBA" id="ARBA00023242"/>
    </source>
</evidence>
<dbReference type="Pfam" id="PF00538">
    <property type="entry name" value="Linker_histone"/>
    <property type="match status" value="1"/>
</dbReference>
<evidence type="ECO:0000313" key="7">
    <source>
        <dbReference type="Proteomes" id="UP000238479"/>
    </source>
</evidence>
<dbReference type="PANTHER" id="PTHR11467">
    <property type="entry name" value="HISTONE H1"/>
    <property type="match status" value="1"/>
</dbReference>
<dbReference type="GO" id="GO:0000786">
    <property type="term" value="C:nucleosome"/>
    <property type="evidence" value="ECO:0007669"/>
    <property type="project" value="InterPro"/>
</dbReference>
<gene>
    <name evidence="6" type="ORF">RchiOBHm_Chr4g0441381</name>
</gene>